<dbReference type="PANTHER" id="PTHR43712">
    <property type="entry name" value="PUTATIVE (AFU_ORTHOLOGUE AFUA_4G14580)-RELATED"/>
    <property type="match status" value="1"/>
</dbReference>
<feature type="domain" description="BVU-1015-like N-terminal dimerisation-like" evidence="5">
    <location>
        <begin position="13"/>
        <end position="83"/>
    </location>
</feature>
<dbReference type="InterPro" id="IPR001077">
    <property type="entry name" value="COMT_C"/>
</dbReference>
<dbReference type="Pfam" id="PF21212">
    <property type="entry name" value="Dimerisation2-like_dom"/>
    <property type="match status" value="1"/>
</dbReference>
<dbReference type="Gene3D" id="3.40.50.150">
    <property type="entry name" value="Vaccinia Virus protein VP39"/>
    <property type="match status" value="1"/>
</dbReference>
<dbReference type="PIRSF" id="PIRSF005739">
    <property type="entry name" value="O-mtase"/>
    <property type="match status" value="1"/>
</dbReference>
<evidence type="ECO:0000256" key="3">
    <source>
        <dbReference type="ARBA" id="ARBA00022691"/>
    </source>
</evidence>
<dbReference type="InterPro" id="IPR036390">
    <property type="entry name" value="WH_DNA-bd_sf"/>
</dbReference>
<dbReference type="SUPFAM" id="SSF46785">
    <property type="entry name" value="Winged helix' DNA-binding domain"/>
    <property type="match status" value="1"/>
</dbReference>
<dbReference type="Pfam" id="PF00891">
    <property type="entry name" value="Methyltransf_2"/>
    <property type="match status" value="1"/>
</dbReference>
<dbReference type="GO" id="GO:0008171">
    <property type="term" value="F:O-methyltransferase activity"/>
    <property type="evidence" value="ECO:0007669"/>
    <property type="project" value="InterPro"/>
</dbReference>
<dbReference type="PANTHER" id="PTHR43712:SF2">
    <property type="entry name" value="O-METHYLTRANSFERASE CICE"/>
    <property type="match status" value="1"/>
</dbReference>
<dbReference type="PROSITE" id="PS51683">
    <property type="entry name" value="SAM_OMT_II"/>
    <property type="match status" value="1"/>
</dbReference>
<dbReference type="Gene3D" id="1.10.10.10">
    <property type="entry name" value="Winged helix-like DNA-binding domain superfamily/Winged helix DNA-binding domain"/>
    <property type="match status" value="1"/>
</dbReference>
<feature type="domain" description="O-methyltransferase C-terminal" evidence="4">
    <location>
        <begin position="165"/>
        <end position="330"/>
    </location>
</feature>
<dbReference type="GO" id="GO:0032259">
    <property type="term" value="P:methylation"/>
    <property type="evidence" value="ECO:0007669"/>
    <property type="project" value="UniProtKB-KW"/>
</dbReference>
<dbReference type="AlphaFoldDB" id="A0A6S6TUN2"/>
<gene>
    <name evidence="6" type="ORF">HELGO_WM44881</name>
</gene>
<dbReference type="InterPro" id="IPR049480">
    <property type="entry name" value="BVU_1015-like_N"/>
</dbReference>
<sequence length="353" mass="40231">MANRMSAIEAKYEAQKIAFAPIFFQAAVCLKELNILDVIAKARRGLTLDEIVEKTGLSNYGVQVLLEAGLCINMVEQDEEEKYTLTTVGRFIRSDRMTEVNMNFAKDVCYGGFEHLKESIVEGKPAGLKVFGNWPTIYEGLSKLPDQVKQSWFEFDHFYSDDAFPHALELVFKEPVKQIYDIGGNTGKWSRACCEYNEEVQIKMLDLPGQLNVAKAKNSKEAYADRISYFEINLLDEVQAIPKGADTVWMSQFLDCFSADEIMSILKRVYDAVDEQAFVYILEPFWNNQRFPASEFCLVGTSLYFTCMANGNSKMYHSEEVKKMSVDTGFEVVDTFELIGDSYHTLLKLRKKS</sequence>
<dbReference type="SUPFAM" id="SSF53335">
    <property type="entry name" value="S-adenosyl-L-methionine-dependent methyltransferases"/>
    <property type="match status" value="1"/>
</dbReference>
<accession>A0A6S6TUN2</accession>
<proteinExistence type="predicted"/>
<evidence type="ECO:0000259" key="5">
    <source>
        <dbReference type="Pfam" id="PF21212"/>
    </source>
</evidence>
<evidence type="ECO:0000256" key="1">
    <source>
        <dbReference type="ARBA" id="ARBA00022603"/>
    </source>
</evidence>
<dbReference type="InterPro" id="IPR016461">
    <property type="entry name" value="COMT-like"/>
</dbReference>
<keyword evidence="2" id="KW-0808">Transferase</keyword>
<name>A0A6S6TUN2_9BACT</name>
<dbReference type="InterPro" id="IPR029063">
    <property type="entry name" value="SAM-dependent_MTases_sf"/>
</dbReference>
<protein>
    <submittedName>
        <fullName evidence="6">Biotin synthesis protein BioC</fullName>
    </submittedName>
</protein>
<evidence type="ECO:0000256" key="2">
    <source>
        <dbReference type="ARBA" id="ARBA00022679"/>
    </source>
</evidence>
<keyword evidence="1" id="KW-0489">Methyltransferase</keyword>
<keyword evidence="3" id="KW-0949">S-adenosyl-L-methionine</keyword>
<dbReference type="EMBL" id="CACVAQ010000284">
    <property type="protein sequence ID" value="CAA6820420.1"/>
    <property type="molecule type" value="Genomic_DNA"/>
</dbReference>
<dbReference type="InterPro" id="IPR036388">
    <property type="entry name" value="WH-like_DNA-bd_sf"/>
</dbReference>
<reference evidence="6" key="1">
    <citation type="submission" date="2020-01" db="EMBL/GenBank/DDBJ databases">
        <authorList>
            <person name="Meier V. D."/>
            <person name="Meier V D."/>
        </authorList>
    </citation>
    <scope>NUCLEOTIDE SEQUENCE</scope>
    <source>
        <strain evidence="6">HLG_WM_MAG_10</strain>
    </source>
</reference>
<organism evidence="6">
    <name type="scientific">uncultured Aureispira sp</name>
    <dbReference type="NCBI Taxonomy" id="1331704"/>
    <lineage>
        <taxon>Bacteria</taxon>
        <taxon>Pseudomonadati</taxon>
        <taxon>Bacteroidota</taxon>
        <taxon>Saprospiria</taxon>
        <taxon>Saprospirales</taxon>
        <taxon>Saprospiraceae</taxon>
        <taxon>Aureispira</taxon>
        <taxon>environmental samples</taxon>
    </lineage>
</organism>
<dbReference type="Gene3D" id="1.20.58.1390">
    <property type="match status" value="1"/>
</dbReference>
<evidence type="ECO:0000259" key="4">
    <source>
        <dbReference type="Pfam" id="PF00891"/>
    </source>
</evidence>
<evidence type="ECO:0000313" key="6">
    <source>
        <dbReference type="EMBL" id="CAA6820420.1"/>
    </source>
</evidence>